<gene>
    <name evidence="1" type="ORF">D5086_028141</name>
</gene>
<evidence type="ECO:0000313" key="2">
    <source>
        <dbReference type="Proteomes" id="UP000309997"/>
    </source>
</evidence>
<protein>
    <submittedName>
        <fullName evidence="1">Uncharacterized protein</fullName>
    </submittedName>
</protein>
<organism evidence="1 2">
    <name type="scientific">Populus alba</name>
    <name type="common">White poplar</name>
    <dbReference type="NCBI Taxonomy" id="43335"/>
    <lineage>
        <taxon>Eukaryota</taxon>
        <taxon>Viridiplantae</taxon>
        <taxon>Streptophyta</taxon>
        <taxon>Embryophyta</taxon>
        <taxon>Tracheophyta</taxon>
        <taxon>Spermatophyta</taxon>
        <taxon>Magnoliopsida</taxon>
        <taxon>eudicotyledons</taxon>
        <taxon>Gunneridae</taxon>
        <taxon>Pentapetalae</taxon>
        <taxon>rosids</taxon>
        <taxon>fabids</taxon>
        <taxon>Malpighiales</taxon>
        <taxon>Salicaceae</taxon>
        <taxon>Saliceae</taxon>
        <taxon>Populus</taxon>
    </lineage>
</organism>
<sequence length="349" mass="37220">MAKSKALRKERQPGGDDFSLQSKRRLSQRAVRVSSRSCSPEQSPSPSHNKHHSKVTLADFVNLSSESRVLSSQRGIAMASLNPSASSPCSADFVCNSDQQRKRRGKAISQHAASPPAPSQYHPSLSCPTERVPYPPTTSTHCPGYGSASPTGVVTGISSTLVHFPDVSVAAACSIKDADVQDPVDKWKHCLVGYVAGKFPGTRKRPHAASTCATSSGSSADTAVVEKQSPYCPGPSCIYREDPMSSEVAVMDLQPSSSQPPNCKRTKAGKAEMVAFGQTPSSHLIPRRQYFTRSKAAASSYEGPTSDSFQSFMSAKDVPACSRWSRFTALCSFDWLSVLDSPGIGAASV</sequence>
<proteinExistence type="predicted"/>
<name>A0ACC4AYA6_POPAL</name>
<dbReference type="Proteomes" id="UP000309997">
    <property type="component" value="Unassembled WGS sequence"/>
</dbReference>
<evidence type="ECO:0000313" key="1">
    <source>
        <dbReference type="EMBL" id="KAL3570892.1"/>
    </source>
</evidence>
<keyword evidence="2" id="KW-1185">Reference proteome</keyword>
<reference evidence="1 2" key="1">
    <citation type="journal article" date="2024" name="Plant Biotechnol. J.">
        <title>Genome and CRISPR/Cas9 system of a widespread forest tree (Populus alba) in the world.</title>
        <authorList>
            <person name="Liu Y.J."/>
            <person name="Jiang P.F."/>
            <person name="Han X.M."/>
            <person name="Li X.Y."/>
            <person name="Wang H.M."/>
            <person name="Wang Y.J."/>
            <person name="Wang X.X."/>
            <person name="Zeng Q.Y."/>
        </authorList>
    </citation>
    <scope>NUCLEOTIDE SEQUENCE [LARGE SCALE GENOMIC DNA]</scope>
    <source>
        <strain evidence="2">cv. PAL-ZL1</strain>
    </source>
</reference>
<accession>A0ACC4AYA6</accession>
<comment type="caution">
    <text evidence="1">The sequence shown here is derived from an EMBL/GenBank/DDBJ whole genome shotgun (WGS) entry which is preliminary data.</text>
</comment>
<dbReference type="EMBL" id="RCHU02000015">
    <property type="protein sequence ID" value="KAL3570892.1"/>
    <property type="molecule type" value="Genomic_DNA"/>
</dbReference>